<evidence type="ECO:0000256" key="5">
    <source>
        <dbReference type="ARBA" id="ARBA00022598"/>
    </source>
</evidence>
<evidence type="ECO:0000256" key="7">
    <source>
        <dbReference type="ARBA" id="ARBA00022840"/>
    </source>
</evidence>
<evidence type="ECO:0000256" key="4">
    <source>
        <dbReference type="ARBA" id="ARBA00022032"/>
    </source>
</evidence>
<protein>
    <recommendedName>
        <fullName evidence="4">Glycine--tRNA ligase beta subunit</fullName>
        <ecNumber evidence="3">6.1.1.14</ecNumber>
    </recommendedName>
    <alternativeName>
        <fullName evidence="10">Glycyl-tRNA synthetase beta subunit</fullName>
    </alternativeName>
</protein>
<name>A0A377YWA6_KLEPO</name>
<organism evidence="12 13">
    <name type="scientific">Klebsiella pneumoniae subsp. ozaenae</name>
    <dbReference type="NCBI Taxonomy" id="574"/>
    <lineage>
        <taxon>Bacteria</taxon>
        <taxon>Pseudomonadati</taxon>
        <taxon>Pseudomonadota</taxon>
        <taxon>Gammaproteobacteria</taxon>
        <taxon>Enterobacterales</taxon>
        <taxon>Enterobacteriaceae</taxon>
        <taxon>Klebsiella/Raoultella group</taxon>
        <taxon>Klebsiella</taxon>
        <taxon>Klebsiella pneumoniae complex</taxon>
    </lineage>
</organism>
<evidence type="ECO:0000256" key="9">
    <source>
        <dbReference type="ARBA" id="ARBA00023146"/>
    </source>
</evidence>
<comment type="similarity">
    <text evidence="1">Belongs to the class-II aminoacyl-tRNA synthetase family.</text>
</comment>
<keyword evidence="7" id="KW-0067">ATP-binding</keyword>
<evidence type="ECO:0000256" key="8">
    <source>
        <dbReference type="ARBA" id="ARBA00022917"/>
    </source>
</evidence>
<keyword evidence="8" id="KW-0648">Protein biosynthesis</keyword>
<evidence type="ECO:0000256" key="3">
    <source>
        <dbReference type="ARBA" id="ARBA00012829"/>
    </source>
</evidence>
<comment type="catalytic activity">
    <reaction evidence="11">
        <text>tRNA(Gly) + glycine + ATP = glycyl-tRNA(Gly) + AMP + diphosphate</text>
        <dbReference type="Rhea" id="RHEA:16013"/>
        <dbReference type="Rhea" id="RHEA-COMP:9664"/>
        <dbReference type="Rhea" id="RHEA-COMP:9683"/>
        <dbReference type="ChEBI" id="CHEBI:30616"/>
        <dbReference type="ChEBI" id="CHEBI:33019"/>
        <dbReference type="ChEBI" id="CHEBI:57305"/>
        <dbReference type="ChEBI" id="CHEBI:78442"/>
        <dbReference type="ChEBI" id="CHEBI:78522"/>
        <dbReference type="ChEBI" id="CHEBI:456215"/>
        <dbReference type="EC" id="6.1.1.14"/>
    </reaction>
</comment>
<dbReference type="GO" id="GO:0005524">
    <property type="term" value="F:ATP binding"/>
    <property type="evidence" value="ECO:0007669"/>
    <property type="project" value="UniProtKB-KW"/>
</dbReference>
<proteinExistence type="inferred from homology"/>
<evidence type="ECO:0000256" key="6">
    <source>
        <dbReference type="ARBA" id="ARBA00022741"/>
    </source>
</evidence>
<accession>A0A377YWA6</accession>
<keyword evidence="5 12" id="KW-0436">Ligase</keyword>
<evidence type="ECO:0000313" key="12">
    <source>
        <dbReference type="EMBL" id="STU55071.1"/>
    </source>
</evidence>
<dbReference type="GO" id="GO:0006426">
    <property type="term" value="P:glycyl-tRNA aminoacylation"/>
    <property type="evidence" value="ECO:0007669"/>
    <property type="project" value="InterPro"/>
</dbReference>
<evidence type="ECO:0000256" key="10">
    <source>
        <dbReference type="ARBA" id="ARBA00031650"/>
    </source>
</evidence>
<evidence type="ECO:0000313" key="13">
    <source>
        <dbReference type="Proteomes" id="UP000254487"/>
    </source>
</evidence>
<dbReference type="InterPro" id="IPR015944">
    <property type="entry name" value="Gly-tRNA-synth_bsu"/>
</dbReference>
<keyword evidence="6" id="KW-0547">Nucleotide-binding</keyword>
<dbReference type="AlphaFoldDB" id="A0A377YWA6"/>
<sequence length="55" mass="6052">MGMHYARHDGEAEDVAVALNEQYQPRFAGDALPSNPVACAVAIAIRWTPWRVSLV</sequence>
<dbReference type="EC" id="6.1.1.14" evidence="3"/>
<evidence type="ECO:0000256" key="2">
    <source>
        <dbReference type="ARBA" id="ARBA00011209"/>
    </source>
</evidence>
<evidence type="ECO:0000256" key="11">
    <source>
        <dbReference type="ARBA" id="ARBA00047937"/>
    </source>
</evidence>
<dbReference type="EMBL" id="UGLW01000003">
    <property type="protein sequence ID" value="STU55071.1"/>
    <property type="molecule type" value="Genomic_DNA"/>
</dbReference>
<gene>
    <name evidence="12" type="primary">glyS_4</name>
    <name evidence="12" type="ORF">NCTC10313_00484</name>
</gene>
<dbReference type="Pfam" id="PF02092">
    <property type="entry name" value="tRNA_synt_2f"/>
    <property type="match status" value="1"/>
</dbReference>
<dbReference type="PANTHER" id="PTHR30075">
    <property type="entry name" value="GLYCYL-TRNA SYNTHETASE"/>
    <property type="match status" value="1"/>
</dbReference>
<dbReference type="InterPro" id="IPR006194">
    <property type="entry name" value="Gly-tRNA-synth_heterodimer"/>
</dbReference>
<reference evidence="12 13" key="1">
    <citation type="submission" date="2018-06" db="EMBL/GenBank/DDBJ databases">
        <authorList>
            <consortium name="Pathogen Informatics"/>
            <person name="Doyle S."/>
        </authorList>
    </citation>
    <scope>NUCLEOTIDE SEQUENCE [LARGE SCALE GENOMIC DNA]</scope>
    <source>
        <strain evidence="12 13">NCTC10313</strain>
    </source>
</reference>
<dbReference type="GO" id="GO:0005829">
    <property type="term" value="C:cytosol"/>
    <property type="evidence" value="ECO:0007669"/>
    <property type="project" value="TreeGrafter"/>
</dbReference>
<dbReference type="GO" id="GO:0004820">
    <property type="term" value="F:glycine-tRNA ligase activity"/>
    <property type="evidence" value="ECO:0007669"/>
    <property type="project" value="UniProtKB-EC"/>
</dbReference>
<comment type="subunit">
    <text evidence="2">Tetramer of two alpha and two beta subunits.</text>
</comment>
<dbReference type="PANTHER" id="PTHR30075:SF2">
    <property type="entry name" value="GLYCINE--TRNA LIGASE, CHLOROPLASTIC_MITOCHONDRIAL 2"/>
    <property type="match status" value="1"/>
</dbReference>
<dbReference type="Proteomes" id="UP000254487">
    <property type="component" value="Unassembled WGS sequence"/>
</dbReference>
<keyword evidence="9 12" id="KW-0030">Aminoacyl-tRNA synthetase</keyword>
<dbReference type="PROSITE" id="PS50861">
    <property type="entry name" value="AA_TRNA_LIGASE_II_GLYAB"/>
    <property type="match status" value="1"/>
</dbReference>
<evidence type="ECO:0000256" key="1">
    <source>
        <dbReference type="ARBA" id="ARBA00008226"/>
    </source>
</evidence>